<gene>
    <name evidence="1" type="ORF">AYJ54_42230</name>
</gene>
<dbReference type="AlphaFoldDB" id="A0A176Z196"/>
<accession>A0A176Z196</accession>
<proteinExistence type="predicted"/>
<evidence type="ECO:0000313" key="1">
    <source>
        <dbReference type="EMBL" id="OAF14191.1"/>
    </source>
</evidence>
<reference evidence="1 2" key="1">
    <citation type="submission" date="2016-03" db="EMBL/GenBank/DDBJ databases">
        <title>Draft Genome Sequence of the Strain BR 10245 (Bradyrhizobium sp.) isolated from nodules of Centrolobium paraense.</title>
        <authorList>
            <person name="Simoes-Araujo J.L.Sr."/>
            <person name="Barauna A.C."/>
            <person name="Silva K."/>
            <person name="Zilli J.E."/>
        </authorList>
    </citation>
    <scope>NUCLEOTIDE SEQUENCE [LARGE SCALE GENOMIC DNA]</scope>
    <source>
        <strain evidence="1 2">BR 10245</strain>
    </source>
</reference>
<sequence>MSATFFIVRATVTNAGKRVAFDRWYEKEHLLDAVGSFGTNGSIVCGSSRLGVLSGLAGA</sequence>
<dbReference type="EMBL" id="LUUB01000030">
    <property type="protein sequence ID" value="OAF14191.1"/>
    <property type="molecule type" value="Genomic_DNA"/>
</dbReference>
<protein>
    <submittedName>
        <fullName evidence="1">Uncharacterized protein</fullName>
    </submittedName>
</protein>
<organism evidence="1 2">
    <name type="scientific">Bradyrhizobium centrolobii</name>
    <dbReference type="NCBI Taxonomy" id="1505087"/>
    <lineage>
        <taxon>Bacteria</taxon>
        <taxon>Pseudomonadati</taxon>
        <taxon>Pseudomonadota</taxon>
        <taxon>Alphaproteobacteria</taxon>
        <taxon>Hyphomicrobiales</taxon>
        <taxon>Nitrobacteraceae</taxon>
        <taxon>Bradyrhizobium</taxon>
    </lineage>
</organism>
<evidence type="ECO:0000313" key="2">
    <source>
        <dbReference type="Proteomes" id="UP000076959"/>
    </source>
</evidence>
<comment type="caution">
    <text evidence="1">The sequence shown here is derived from an EMBL/GenBank/DDBJ whole genome shotgun (WGS) entry which is preliminary data.</text>
</comment>
<dbReference type="RefSeq" id="WP_063697321.1">
    <property type="nucleotide sequence ID" value="NZ_LUUB01000030.1"/>
</dbReference>
<name>A0A176Z196_9BRAD</name>
<keyword evidence="2" id="KW-1185">Reference proteome</keyword>
<dbReference type="Proteomes" id="UP000076959">
    <property type="component" value="Unassembled WGS sequence"/>
</dbReference>